<dbReference type="AlphaFoldDB" id="A0AB74F2G3"/>
<sequence length="192" mass="22697">MTAPMIRFIDTRYNDLFTLQDSGLITETRLDGTTNTHQCYYLDDYHTKIGRNVFHIHEYAKRMEAIGARYFPTQPKEKDVMDYYEIYQIPDRMNTDYGFCTYAEARTKIKPEDYACVYMAVLAADVNQEDLYMQHNMDDRPFRNRIHALSLGDVLVFHRGGQTRAYYVDTIGFPEVPQFLTPEKQNKKEQVR</sequence>
<feature type="domain" description="YodL-like" evidence="1">
    <location>
        <begin position="84"/>
        <end position="179"/>
    </location>
</feature>
<dbReference type="Proteomes" id="UP000184012">
    <property type="component" value="Unassembled WGS sequence"/>
</dbReference>
<dbReference type="EMBL" id="FRBP01000010">
    <property type="protein sequence ID" value="SHM04450.1"/>
    <property type="molecule type" value="Genomic_DNA"/>
</dbReference>
<dbReference type="GeneID" id="68361665"/>
<evidence type="ECO:0000313" key="3">
    <source>
        <dbReference type="Proteomes" id="UP000184012"/>
    </source>
</evidence>
<dbReference type="RefSeq" id="WP_013378552.1">
    <property type="nucleotide sequence ID" value="NC_014624.2"/>
</dbReference>
<dbReference type="Pfam" id="PF14191">
    <property type="entry name" value="YodL"/>
    <property type="match status" value="1"/>
</dbReference>
<evidence type="ECO:0000259" key="1">
    <source>
        <dbReference type="Pfam" id="PF14191"/>
    </source>
</evidence>
<accession>A0AB74F2G3</accession>
<reference evidence="2 3" key="1">
    <citation type="submission" date="2016-11" db="EMBL/GenBank/DDBJ databases">
        <authorList>
            <person name="Varghese N."/>
            <person name="Submissions S."/>
        </authorList>
    </citation>
    <scope>NUCLEOTIDE SEQUENCE [LARGE SCALE GENOMIC DNA]</scope>
    <source>
        <strain evidence="2 3">FD</strain>
    </source>
</reference>
<evidence type="ECO:0000313" key="2">
    <source>
        <dbReference type="EMBL" id="SHM04450.1"/>
    </source>
</evidence>
<dbReference type="InterPro" id="IPR025923">
    <property type="entry name" value="YodL-like_dom"/>
</dbReference>
<comment type="caution">
    <text evidence="2">The sequence shown here is derived from an EMBL/GenBank/DDBJ whole genome shotgun (WGS) entry which is preliminary data.</text>
</comment>
<protein>
    <submittedName>
        <fullName evidence="2">YodL-like</fullName>
    </submittedName>
</protein>
<name>A0AB74F2G3_9FIRM</name>
<proteinExistence type="predicted"/>
<organism evidence="2 3">
    <name type="scientific">Eubacterium callanderi</name>
    <dbReference type="NCBI Taxonomy" id="53442"/>
    <lineage>
        <taxon>Bacteria</taxon>
        <taxon>Bacillati</taxon>
        <taxon>Bacillota</taxon>
        <taxon>Clostridia</taxon>
        <taxon>Eubacteriales</taxon>
        <taxon>Eubacteriaceae</taxon>
        <taxon>Eubacterium</taxon>
    </lineage>
</organism>
<gene>
    <name evidence="2" type="ORF">SAMN04515649_110177</name>
</gene>